<accession>A0ABW0EFQ7</accession>
<comment type="caution">
    <text evidence="2">The sequence shown here is derived from an EMBL/GenBank/DDBJ whole genome shotgun (WGS) entry which is preliminary data.</text>
</comment>
<name>A0ABW0EFQ7_9BACT</name>
<evidence type="ECO:0000256" key="1">
    <source>
        <dbReference type="SAM" id="SignalP"/>
    </source>
</evidence>
<evidence type="ECO:0000313" key="2">
    <source>
        <dbReference type="EMBL" id="MFC5272073.1"/>
    </source>
</evidence>
<keyword evidence="3" id="KW-1185">Reference proteome</keyword>
<feature type="chain" id="PRO_5045062999" description="Outer membrane protein beta-barrel domain-containing protein" evidence="1">
    <location>
        <begin position="20"/>
        <end position="428"/>
    </location>
</feature>
<sequence>MNKILPIVLFLCLASTCFAQKDFRPGYIVTLQNDTLRGFVNYKGDTKSALECAYKVSENAENQPFNPNQIISYGFIGGKIYESKSAPIVNRKLNLLNQFEEIPVAGNGPVSFMQVLVKGTASLYFMKDANDQSHYFFQKLEEPIQELVYLQANMTNPTTGLKYPYKSKLYVGALKVAFKDCTSIGPIIDKTELKPSQLIDLFIKYNKCIAPSKQVISHHRSKSVFTWGLMAGLSFSHLNVNMDYHFLGAGKYNSKASPTAAAFVDFTLPFINDKLSINNAVFYSKRSYTANYTHASSDLAYSNYRVAYDFNYIRLETALRYTMPAARFIPYAQVGLSNSFMLTNNEEISSTKYYLNNPPVENQDTDVLSPILRKHQLGFVGSAGLKHILPNKMPVFLQANYEFNTGFTNAVGIGTRSHNTAILVGVSF</sequence>
<proteinExistence type="predicted"/>
<dbReference type="Proteomes" id="UP001596161">
    <property type="component" value="Unassembled WGS sequence"/>
</dbReference>
<dbReference type="RefSeq" id="WP_378018432.1">
    <property type="nucleotide sequence ID" value="NZ_JBHSKT010000011.1"/>
</dbReference>
<feature type="signal peptide" evidence="1">
    <location>
        <begin position="1"/>
        <end position="19"/>
    </location>
</feature>
<dbReference type="EMBL" id="JBHSKT010000011">
    <property type="protein sequence ID" value="MFC5272073.1"/>
    <property type="molecule type" value="Genomic_DNA"/>
</dbReference>
<organism evidence="2 3">
    <name type="scientific">Adhaeribacter terreus</name>
    <dbReference type="NCBI Taxonomy" id="529703"/>
    <lineage>
        <taxon>Bacteria</taxon>
        <taxon>Pseudomonadati</taxon>
        <taxon>Bacteroidota</taxon>
        <taxon>Cytophagia</taxon>
        <taxon>Cytophagales</taxon>
        <taxon>Hymenobacteraceae</taxon>
        <taxon>Adhaeribacter</taxon>
    </lineage>
</organism>
<reference evidence="3" key="1">
    <citation type="journal article" date="2019" name="Int. J. Syst. Evol. Microbiol.">
        <title>The Global Catalogue of Microorganisms (GCM) 10K type strain sequencing project: providing services to taxonomists for standard genome sequencing and annotation.</title>
        <authorList>
            <consortium name="The Broad Institute Genomics Platform"/>
            <consortium name="The Broad Institute Genome Sequencing Center for Infectious Disease"/>
            <person name="Wu L."/>
            <person name="Ma J."/>
        </authorList>
    </citation>
    <scope>NUCLEOTIDE SEQUENCE [LARGE SCALE GENOMIC DNA]</scope>
    <source>
        <strain evidence="3">KACC 12602</strain>
    </source>
</reference>
<evidence type="ECO:0000313" key="3">
    <source>
        <dbReference type="Proteomes" id="UP001596161"/>
    </source>
</evidence>
<gene>
    <name evidence="2" type="ORF">ACFPIB_15755</name>
</gene>
<evidence type="ECO:0008006" key="4">
    <source>
        <dbReference type="Google" id="ProtNLM"/>
    </source>
</evidence>
<protein>
    <recommendedName>
        <fullName evidence="4">Outer membrane protein beta-barrel domain-containing protein</fullName>
    </recommendedName>
</protein>
<keyword evidence="1" id="KW-0732">Signal</keyword>